<dbReference type="Ensembl" id="ENSPFOT00000009728.1">
    <property type="protein sequence ID" value="ENSPFOP00000009715.2"/>
    <property type="gene ID" value="ENSPFOG00000009755.1"/>
</dbReference>
<dbReference type="SUPFAM" id="SSF56024">
    <property type="entry name" value="Phospholipase D/nuclease"/>
    <property type="match status" value="1"/>
</dbReference>
<dbReference type="GO" id="GO:0005737">
    <property type="term" value="C:cytoplasm"/>
    <property type="evidence" value="ECO:0007669"/>
    <property type="project" value="UniProtKB-SubCell"/>
</dbReference>
<feature type="compositionally biased region" description="Polar residues" evidence="4">
    <location>
        <begin position="779"/>
        <end position="801"/>
    </location>
</feature>
<evidence type="ECO:0000256" key="1">
    <source>
        <dbReference type="ARBA" id="ARBA00004496"/>
    </source>
</evidence>
<name>A0A087XVB2_POEFO</name>
<dbReference type="STRING" id="48698.ENSPFOP00000009715"/>
<keyword evidence="3" id="KW-0963">Cytoplasm</keyword>
<reference evidence="7" key="1">
    <citation type="submission" date="2013-10" db="EMBL/GenBank/DDBJ databases">
        <authorList>
            <person name="Schartl M."/>
            <person name="Warren W."/>
        </authorList>
    </citation>
    <scope>NUCLEOTIDE SEQUENCE [LARGE SCALE GENOMIC DNA]</scope>
    <source>
        <strain evidence="7">female</strain>
    </source>
</reference>
<evidence type="ECO:0000256" key="2">
    <source>
        <dbReference type="ARBA" id="ARBA00006937"/>
    </source>
</evidence>
<evidence type="ECO:0000313" key="7">
    <source>
        <dbReference type="Proteomes" id="UP000028760"/>
    </source>
</evidence>
<dbReference type="EMBL" id="AYCK01002065">
    <property type="status" value="NOT_ANNOTATED_CDS"/>
    <property type="molecule type" value="Genomic_DNA"/>
</dbReference>
<accession>A0A087XVB2</accession>
<reference evidence="6" key="2">
    <citation type="submission" date="2025-08" db="UniProtKB">
        <authorList>
            <consortium name="Ensembl"/>
        </authorList>
    </citation>
    <scope>IDENTIFICATION</scope>
</reference>
<feature type="region of interest" description="Disordered" evidence="4">
    <location>
        <begin position="761"/>
        <end position="898"/>
    </location>
</feature>
<feature type="compositionally biased region" description="Polar residues" evidence="4">
    <location>
        <begin position="761"/>
        <end position="771"/>
    </location>
</feature>
<feature type="compositionally biased region" description="Polar residues" evidence="4">
    <location>
        <begin position="818"/>
        <end position="829"/>
    </location>
</feature>
<dbReference type="AlphaFoldDB" id="A0A087XVB2"/>
<feature type="compositionally biased region" description="Basic and acidic residues" evidence="4">
    <location>
        <begin position="630"/>
        <end position="642"/>
    </location>
</feature>
<dbReference type="InterPro" id="IPR012461">
    <property type="entry name" value="SACK1"/>
</dbReference>
<dbReference type="GO" id="GO:0007165">
    <property type="term" value="P:signal transduction"/>
    <property type="evidence" value="ECO:0007669"/>
    <property type="project" value="TreeGrafter"/>
</dbReference>
<dbReference type="GO" id="GO:0019901">
    <property type="term" value="F:protein kinase binding"/>
    <property type="evidence" value="ECO:0007669"/>
    <property type="project" value="TreeGrafter"/>
</dbReference>
<dbReference type="Pfam" id="PF07894">
    <property type="entry name" value="SACK1"/>
    <property type="match status" value="1"/>
</dbReference>
<sequence>MEVGYFTSSLGDFHKGHYQNVVNKQSGEMDSTEFSLLSSLRGEVKHEDFVQPHYKESYRLAIDRLIKDGRESYFEFLKEERIASFLSEDEIVFLTSNVEQLPSQNQTEEIVDPTDNQSSSGTYWPTHSDVEMPNLDLGWPPVQHEKHPTNINLLYHPPRLNNPTIKEVIRKHIQDARTVIAIVMDKFTDVDIFKEIVDASVRGVPVYVLLDDDNFKSFLKMADDHDIKLQQLRNMRVRTVKGPDYLCRSGAKFHGAMEQKFLLIDCHTAIYGSYSFSWSFEKIHLSMVQVITGRLVKSYDEEFRTLYARSIVRAELGTPLEGTSNSSFFGQHMLSRHHSAPKIGRNDHMRHTLDVANWKTGEMNSGTRDRLIKEGGIFLSPLMKTSQLEFETLDEMNLRKRHSYAWETQDGCIPHNTRPRGSNWNIQRDSSILPHNYAMDNYLQVQQIHRGQHMRQSYNGLDKQVLSMQQNLPTLEKTSKSFMRTWRIESYLKNPDAPSPDTFDYLDQFETVDKANSFMQGHMRNSISVRSPIPERLEPSRLINTPSCHTGYSAAPNAPLHYNSVYWDAAAAENRMNTKRKSLQILDNFDSYSSGKNSYHSTYSSLSRSKHGQMNTIPDMLTDSWQKRHSVADPRSSTEHPYETSSHMYGHFVRTEVNRSTAEIPVQNGGYKTSMNEDQRSLSHYDVKKIADKKGPNIRIFHKPPTRTVSAAALHLNNKELANKSNSMISQPMPKNSSTKMQSLLNIQEGKEDFRTMETTSLNSCESSDTLTADDDARSIQSGEKPQQSSTNSVKSSPESHLTSEKPQFKTEEHQDHQVNPPSKTTIQKKPSFLGRNTKPAAESRVYSRFEPFSSLEKKSSLLSGSKRAQSKSLTRGEAAFEGSHNQATRGHQENKLEKFFHRVGSLLSKNK</sequence>
<organism evidence="6 7">
    <name type="scientific">Poecilia formosa</name>
    <name type="common">Amazon molly</name>
    <name type="synonym">Limia formosa</name>
    <dbReference type="NCBI Taxonomy" id="48698"/>
    <lineage>
        <taxon>Eukaryota</taxon>
        <taxon>Metazoa</taxon>
        <taxon>Chordata</taxon>
        <taxon>Craniata</taxon>
        <taxon>Vertebrata</taxon>
        <taxon>Euteleostomi</taxon>
        <taxon>Actinopterygii</taxon>
        <taxon>Neopterygii</taxon>
        <taxon>Teleostei</taxon>
        <taxon>Neoteleostei</taxon>
        <taxon>Acanthomorphata</taxon>
        <taxon>Ovalentaria</taxon>
        <taxon>Atherinomorphae</taxon>
        <taxon>Cyprinodontiformes</taxon>
        <taxon>Poeciliidae</taxon>
        <taxon>Poeciliinae</taxon>
        <taxon>Poecilia</taxon>
    </lineage>
</organism>
<comment type="subcellular location">
    <subcellularLocation>
        <location evidence="1">Cytoplasm</location>
    </subcellularLocation>
</comment>
<dbReference type="OrthoDB" id="8443577at2759"/>
<proteinExistence type="inferred from homology"/>
<comment type="similarity">
    <text evidence="2">Belongs to the FAM83 family.</text>
</comment>
<evidence type="ECO:0000259" key="5">
    <source>
        <dbReference type="Pfam" id="PF07894"/>
    </source>
</evidence>
<dbReference type="FunFam" id="3.30.870.10:FF:000004">
    <property type="entry name" value="protein FAM83H isoform X2"/>
    <property type="match status" value="1"/>
</dbReference>
<feature type="domain" description="Scaffolding anchor of CK1" evidence="5">
    <location>
        <begin position="46"/>
        <end position="310"/>
    </location>
</feature>
<dbReference type="CTD" id="222584"/>
<evidence type="ECO:0000256" key="4">
    <source>
        <dbReference type="SAM" id="MobiDB-lite"/>
    </source>
</evidence>
<dbReference type="GeneID" id="103134073"/>
<dbReference type="GO" id="GO:0016020">
    <property type="term" value="C:membrane"/>
    <property type="evidence" value="ECO:0007669"/>
    <property type="project" value="TreeGrafter"/>
</dbReference>
<dbReference type="eggNOG" id="ENOG502RPYE">
    <property type="taxonomic scope" value="Eukaryota"/>
</dbReference>
<dbReference type="OMA" id="GYKPHFI"/>
<dbReference type="PANTHER" id="PTHR16181">
    <property type="entry name" value="PROTEIN FAM83A-RELATED"/>
    <property type="match status" value="1"/>
</dbReference>
<dbReference type="Proteomes" id="UP000028760">
    <property type="component" value="Unassembled WGS sequence"/>
</dbReference>
<protein>
    <submittedName>
        <fullName evidence="6">Family with sequence similarity 83 member B</fullName>
    </submittedName>
</protein>
<dbReference type="GeneTree" id="ENSGT00940000157889"/>
<reference evidence="6" key="3">
    <citation type="submission" date="2025-09" db="UniProtKB">
        <authorList>
            <consortium name="Ensembl"/>
        </authorList>
    </citation>
    <scope>IDENTIFICATION</scope>
</reference>
<keyword evidence="7" id="KW-1185">Reference proteome</keyword>
<feature type="compositionally biased region" description="Basic and acidic residues" evidence="4">
    <location>
        <begin position="802"/>
        <end position="817"/>
    </location>
</feature>
<feature type="region of interest" description="Disordered" evidence="4">
    <location>
        <begin position="103"/>
        <end position="122"/>
    </location>
</feature>
<feature type="region of interest" description="Disordered" evidence="4">
    <location>
        <begin position="600"/>
        <end position="645"/>
    </location>
</feature>
<dbReference type="PANTHER" id="PTHR16181:SF29">
    <property type="entry name" value="PROTEIN FAM83A-RELATED"/>
    <property type="match status" value="1"/>
</dbReference>
<dbReference type="InterPro" id="IPR050944">
    <property type="entry name" value="FAM83"/>
</dbReference>
<evidence type="ECO:0000256" key="3">
    <source>
        <dbReference type="ARBA" id="ARBA00022490"/>
    </source>
</evidence>
<dbReference type="KEGG" id="pfor:103134073"/>
<dbReference type="Gene3D" id="3.30.870.10">
    <property type="entry name" value="Endonuclease Chain A"/>
    <property type="match status" value="1"/>
</dbReference>
<dbReference type="RefSeq" id="XP_007546214.1">
    <property type="nucleotide sequence ID" value="XM_007546152.2"/>
</dbReference>
<evidence type="ECO:0000313" key="6">
    <source>
        <dbReference type="Ensembl" id="ENSPFOP00000009715.2"/>
    </source>
</evidence>